<protein>
    <recommendedName>
        <fullName evidence="2">CAAX prenyl protease 2/Lysostaphin resistance protein A-like domain-containing protein</fullName>
    </recommendedName>
</protein>
<feature type="transmembrane region" description="Helical" evidence="1">
    <location>
        <begin position="164"/>
        <end position="195"/>
    </location>
</feature>
<proteinExistence type="predicted"/>
<evidence type="ECO:0000259" key="2">
    <source>
        <dbReference type="Pfam" id="PF02517"/>
    </source>
</evidence>
<dbReference type="AlphaFoldDB" id="A0A1T4WPP2"/>
<dbReference type="Pfam" id="PF02517">
    <property type="entry name" value="Rce1-like"/>
    <property type="match status" value="1"/>
</dbReference>
<dbReference type="GO" id="GO:0080120">
    <property type="term" value="P:CAAX-box protein maturation"/>
    <property type="evidence" value="ECO:0007669"/>
    <property type="project" value="UniProtKB-ARBA"/>
</dbReference>
<organism evidence="3 4">
    <name type="scientific">Caloramator quimbayensis</name>
    <dbReference type="NCBI Taxonomy" id="1147123"/>
    <lineage>
        <taxon>Bacteria</taxon>
        <taxon>Bacillati</taxon>
        <taxon>Bacillota</taxon>
        <taxon>Clostridia</taxon>
        <taxon>Eubacteriales</taxon>
        <taxon>Clostridiaceae</taxon>
        <taxon>Caloramator</taxon>
    </lineage>
</organism>
<keyword evidence="1" id="KW-0812">Transmembrane</keyword>
<feature type="transmembrane region" description="Helical" evidence="1">
    <location>
        <begin position="83"/>
        <end position="105"/>
    </location>
</feature>
<feature type="transmembrane region" description="Helical" evidence="1">
    <location>
        <begin position="230"/>
        <end position="247"/>
    </location>
</feature>
<evidence type="ECO:0000256" key="1">
    <source>
        <dbReference type="SAM" id="Phobius"/>
    </source>
</evidence>
<dbReference type="InterPro" id="IPR052710">
    <property type="entry name" value="CAAX_protease"/>
</dbReference>
<dbReference type="PANTHER" id="PTHR36435">
    <property type="entry name" value="SLR1288 PROTEIN"/>
    <property type="match status" value="1"/>
</dbReference>
<keyword evidence="1" id="KW-0472">Membrane</keyword>
<gene>
    <name evidence="3" type="ORF">SAMN05443428_102155</name>
</gene>
<evidence type="ECO:0000313" key="4">
    <source>
        <dbReference type="Proteomes" id="UP000190105"/>
    </source>
</evidence>
<feature type="transmembrane region" description="Helical" evidence="1">
    <location>
        <begin position="12"/>
        <end position="33"/>
    </location>
</feature>
<evidence type="ECO:0000313" key="3">
    <source>
        <dbReference type="EMBL" id="SKA78591.1"/>
    </source>
</evidence>
<feature type="domain" description="CAAX prenyl protease 2/Lysostaphin resistance protein A-like" evidence="2">
    <location>
        <begin position="127"/>
        <end position="215"/>
    </location>
</feature>
<feature type="transmembrane region" description="Helical" evidence="1">
    <location>
        <begin position="45"/>
        <end position="62"/>
    </location>
</feature>
<dbReference type="Proteomes" id="UP000190105">
    <property type="component" value="Unassembled WGS sequence"/>
</dbReference>
<dbReference type="RefSeq" id="WP_179122154.1">
    <property type="nucleotide sequence ID" value="NZ_FUYH01000002.1"/>
</dbReference>
<name>A0A1T4WPP2_9CLOT</name>
<accession>A0A1T4WPP2</accession>
<dbReference type="EMBL" id="FUYH01000002">
    <property type="protein sequence ID" value="SKA78591.1"/>
    <property type="molecule type" value="Genomic_DNA"/>
</dbReference>
<keyword evidence="4" id="KW-1185">Reference proteome</keyword>
<dbReference type="STRING" id="1147123.SAMN05443428_102155"/>
<sequence>MEDKKYYPSIKQAVILLLIAFLIQIIGGIIGGIVKGEEFQNFTELILIISFISEIVIIFIGLKKAKTPLKKIFESPKINIKNILCLMVLVVGTWFVMSGLAAIFINNSQAARETQERLSSILFGSSKEWFSILSVIIIAPVLEEIVFRGIILQGFLKNYSIKKSVIITAVLFGLFHGNIVQTPIVILLGIVLGIIYIKTSSLFICIIGHMLNNFIALFGGSVFLLNGRHIYTLIAGIVIVTAAGFIIKNIPNNIQCLENIMNYKENVEA</sequence>
<keyword evidence="1" id="KW-1133">Transmembrane helix</keyword>
<reference evidence="4" key="1">
    <citation type="submission" date="2017-02" db="EMBL/GenBank/DDBJ databases">
        <authorList>
            <person name="Varghese N."/>
            <person name="Submissions S."/>
        </authorList>
    </citation>
    <scope>NUCLEOTIDE SEQUENCE [LARGE SCALE GENOMIC DNA]</scope>
    <source>
        <strain evidence="4">USBA 833</strain>
    </source>
</reference>
<dbReference type="InterPro" id="IPR003675">
    <property type="entry name" value="Rce1/LyrA-like_dom"/>
</dbReference>
<feature type="transmembrane region" description="Helical" evidence="1">
    <location>
        <begin position="201"/>
        <end position="225"/>
    </location>
</feature>
<dbReference type="GO" id="GO:0004175">
    <property type="term" value="F:endopeptidase activity"/>
    <property type="evidence" value="ECO:0007669"/>
    <property type="project" value="UniProtKB-ARBA"/>
</dbReference>
<dbReference type="PANTHER" id="PTHR36435:SF1">
    <property type="entry name" value="CAAX AMINO TERMINAL PROTEASE FAMILY PROTEIN"/>
    <property type="match status" value="1"/>
</dbReference>
<feature type="transmembrane region" description="Helical" evidence="1">
    <location>
        <begin position="129"/>
        <end position="152"/>
    </location>
</feature>